<evidence type="ECO:0000313" key="2">
    <source>
        <dbReference type="EMBL" id="QDT07052.1"/>
    </source>
</evidence>
<evidence type="ECO:0000313" key="3">
    <source>
        <dbReference type="Proteomes" id="UP000318538"/>
    </source>
</evidence>
<feature type="transmembrane region" description="Helical" evidence="1">
    <location>
        <begin position="367"/>
        <end position="385"/>
    </location>
</feature>
<keyword evidence="1" id="KW-0472">Membrane</keyword>
<dbReference type="EMBL" id="CP036525">
    <property type="protein sequence ID" value="QDT07052.1"/>
    <property type="molecule type" value="Genomic_DNA"/>
</dbReference>
<keyword evidence="1" id="KW-1133">Transmembrane helix</keyword>
<proteinExistence type="predicted"/>
<feature type="transmembrane region" description="Helical" evidence="1">
    <location>
        <begin position="268"/>
        <end position="290"/>
    </location>
</feature>
<keyword evidence="3" id="KW-1185">Reference proteome</keyword>
<evidence type="ECO:0000256" key="1">
    <source>
        <dbReference type="SAM" id="Phobius"/>
    </source>
</evidence>
<keyword evidence="1" id="KW-0812">Transmembrane</keyword>
<dbReference type="Proteomes" id="UP000318538">
    <property type="component" value="Chromosome"/>
</dbReference>
<gene>
    <name evidence="2" type="ORF">K227x_54770</name>
</gene>
<accession>A0A517NIU0</accession>
<reference evidence="2 3" key="1">
    <citation type="submission" date="2019-02" db="EMBL/GenBank/DDBJ databases">
        <title>Deep-cultivation of Planctomycetes and their phenomic and genomic characterization uncovers novel biology.</title>
        <authorList>
            <person name="Wiegand S."/>
            <person name="Jogler M."/>
            <person name="Boedeker C."/>
            <person name="Pinto D."/>
            <person name="Vollmers J."/>
            <person name="Rivas-Marin E."/>
            <person name="Kohn T."/>
            <person name="Peeters S.H."/>
            <person name="Heuer A."/>
            <person name="Rast P."/>
            <person name="Oberbeckmann S."/>
            <person name="Bunk B."/>
            <person name="Jeske O."/>
            <person name="Meyerdierks A."/>
            <person name="Storesund J.E."/>
            <person name="Kallscheuer N."/>
            <person name="Luecker S."/>
            <person name="Lage O.M."/>
            <person name="Pohl T."/>
            <person name="Merkel B.J."/>
            <person name="Hornburger P."/>
            <person name="Mueller R.-W."/>
            <person name="Bruemmer F."/>
            <person name="Labrenz M."/>
            <person name="Spormann A.M."/>
            <person name="Op den Camp H."/>
            <person name="Overmann J."/>
            <person name="Amann R."/>
            <person name="Jetten M.S.M."/>
            <person name="Mascher T."/>
            <person name="Medema M.H."/>
            <person name="Devos D.P."/>
            <person name="Kaster A.-K."/>
            <person name="Ovreas L."/>
            <person name="Rohde M."/>
            <person name="Galperin M.Y."/>
            <person name="Jogler C."/>
        </authorList>
    </citation>
    <scope>NUCLEOTIDE SEQUENCE [LARGE SCALE GENOMIC DNA]</scope>
    <source>
        <strain evidence="2 3">K22_7</strain>
    </source>
</reference>
<protein>
    <submittedName>
        <fullName evidence="2">Uncharacterized protein</fullName>
    </submittedName>
</protein>
<feature type="transmembrane region" description="Helical" evidence="1">
    <location>
        <begin position="241"/>
        <end position="262"/>
    </location>
</feature>
<dbReference type="OrthoDB" id="7831148at2"/>
<feature type="transmembrane region" description="Helical" evidence="1">
    <location>
        <begin position="311"/>
        <end position="333"/>
    </location>
</feature>
<organism evidence="2 3">
    <name type="scientific">Rubripirellula lacrimiformis</name>
    <dbReference type="NCBI Taxonomy" id="1930273"/>
    <lineage>
        <taxon>Bacteria</taxon>
        <taxon>Pseudomonadati</taxon>
        <taxon>Planctomycetota</taxon>
        <taxon>Planctomycetia</taxon>
        <taxon>Pirellulales</taxon>
        <taxon>Pirellulaceae</taxon>
        <taxon>Rubripirellula</taxon>
    </lineage>
</organism>
<dbReference type="AlphaFoldDB" id="A0A517NIU0"/>
<sequence length="401" mass="44239">MKSIQSQPLIEIGIIIAGLLDEVDEQATSLAVQSTRNFLLNHFPDFEFDLFIVRRPELVDANVVQPSVLLQRAVEERDFRHWDYSFVLTSADLDRYYAAHCSAALSRPLDAAVISFSLIDPVAVGESMDETLRVQRVAYRLSRLMLHSLSHLSGLGPSDDPTNLMSHPADAKDLDAMETLAASQVEQQRLSFTEVADQRLEEISGHRLSGPAFAMRAGWINRREIIEAIVAARPWQFPRRLSGLTLASVSTVAVLLMTAEAWDLALSESWLCIVLLTTAAWLLTTGYVIVRQQLLVRHGRRPSEQSIVTAASAIGIVVGGMVVTWLWLCFLGLTVSSSLFGSSLIASWAASSDLSPNDVTVLLKMKMSLFSASIGLLIGALGASFESQHYFRHIIFVDEEV</sequence>
<name>A0A517NIU0_9BACT</name>
<dbReference type="KEGG" id="rlc:K227x_54770"/>